<evidence type="ECO:0000313" key="2">
    <source>
        <dbReference type="Proteomes" id="UP001062846"/>
    </source>
</evidence>
<keyword evidence="2" id="KW-1185">Reference proteome</keyword>
<protein>
    <submittedName>
        <fullName evidence="1">Uncharacterized protein</fullName>
    </submittedName>
</protein>
<accession>A0ACC0NQL0</accession>
<sequence>MRGFRLLPQPPYGTLRTTYLGFAFVPQTNDYFVGRLATVAKVIGDLNTIKESFKQISLSASICKECCPYLCLLNDSLALVALVSDTCFDAWLMDKNRVEECWTKKYSYGRPPLLGCDIVFGFRPNNEILVFGGNDC</sequence>
<name>A0ACC0NQL0_RHOML</name>
<gene>
    <name evidence="1" type="ORF">RHMOL_Rhmol05G0127300</name>
</gene>
<evidence type="ECO:0000313" key="1">
    <source>
        <dbReference type="EMBL" id="KAI8554832.1"/>
    </source>
</evidence>
<proteinExistence type="predicted"/>
<reference evidence="1" key="1">
    <citation type="submission" date="2022-02" db="EMBL/GenBank/DDBJ databases">
        <title>Plant Genome Project.</title>
        <authorList>
            <person name="Zhang R.-G."/>
        </authorList>
    </citation>
    <scope>NUCLEOTIDE SEQUENCE</scope>
    <source>
        <strain evidence="1">AT1</strain>
    </source>
</reference>
<organism evidence="1 2">
    <name type="scientific">Rhododendron molle</name>
    <name type="common">Chinese azalea</name>
    <name type="synonym">Azalea mollis</name>
    <dbReference type="NCBI Taxonomy" id="49168"/>
    <lineage>
        <taxon>Eukaryota</taxon>
        <taxon>Viridiplantae</taxon>
        <taxon>Streptophyta</taxon>
        <taxon>Embryophyta</taxon>
        <taxon>Tracheophyta</taxon>
        <taxon>Spermatophyta</taxon>
        <taxon>Magnoliopsida</taxon>
        <taxon>eudicotyledons</taxon>
        <taxon>Gunneridae</taxon>
        <taxon>Pentapetalae</taxon>
        <taxon>asterids</taxon>
        <taxon>Ericales</taxon>
        <taxon>Ericaceae</taxon>
        <taxon>Ericoideae</taxon>
        <taxon>Rhodoreae</taxon>
        <taxon>Rhododendron</taxon>
    </lineage>
</organism>
<comment type="caution">
    <text evidence="1">The sequence shown here is derived from an EMBL/GenBank/DDBJ whole genome shotgun (WGS) entry which is preliminary data.</text>
</comment>
<dbReference type="EMBL" id="CM046392">
    <property type="protein sequence ID" value="KAI8554832.1"/>
    <property type="molecule type" value="Genomic_DNA"/>
</dbReference>
<dbReference type="Proteomes" id="UP001062846">
    <property type="component" value="Chromosome 5"/>
</dbReference>